<evidence type="ECO:0000313" key="9">
    <source>
        <dbReference type="EMBL" id="OGK16832.1"/>
    </source>
</evidence>
<dbReference type="InterPro" id="IPR049946">
    <property type="entry name" value="RIBOSOMAL_L20_CS"/>
</dbReference>
<comment type="similarity">
    <text evidence="1 7 8">Belongs to the bacterial ribosomal protein bL20 family.</text>
</comment>
<dbReference type="PANTHER" id="PTHR10986">
    <property type="entry name" value="39S RIBOSOMAL PROTEIN L20"/>
    <property type="match status" value="1"/>
</dbReference>
<evidence type="ECO:0000256" key="6">
    <source>
        <dbReference type="ARBA" id="ARBA00035172"/>
    </source>
</evidence>
<dbReference type="InterPro" id="IPR005813">
    <property type="entry name" value="Ribosomal_bL20"/>
</dbReference>
<keyword evidence="4 7" id="KW-0689">Ribosomal protein</keyword>
<accession>A0A1F7GE70</accession>
<dbReference type="GO" id="GO:0003735">
    <property type="term" value="F:structural constituent of ribosome"/>
    <property type="evidence" value="ECO:0007669"/>
    <property type="project" value="InterPro"/>
</dbReference>
<evidence type="ECO:0000256" key="3">
    <source>
        <dbReference type="ARBA" id="ARBA00022884"/>
    </source>
</evidence>
<evidence type="ECO:0000256" key="4">
    <source>
        <dbReference type="ARBA" id="ARBA00022980"/>
    </source>
</evidence>
<name>A0A1F7GE70_9BACT</name>
<dbReference type="FunFam" id="1.10.1900.20:FF:000001">
    <property type="entry name" value="50S ribosomal protein L20"/>
    <property type="match status" value="1"/>
</dbReference>
<dbReference type="Gene3D" id="6.10.160.10">
    <property type="match status" value="1"/>
</dbReference>
<evidence type="ECO:0000256" key="8">
    <source>
        <dbReference type="RuleBase" id="RU000560"/>
    </source>
</evidence>
<dbReference type="GO" id="GO:0006412">
    <property type="term" value="P:translation"/>
    <property type="evidence" value="ECO:0007669"/>
    <property type="project" value="InterPro"/>
</dbReference>
<evidence type="ECO:0000256" key="7">
    <source>
        <dbReference type="HAMAP-Rule" id="MF_00382"/>
    </source>
</evidence>
<keyword evidence="5 7" id="KW-0687">Ribonucleoprotein</keyword>
<dbReference type="HAMAP" id="MF_00382">
    <property type="entry name" value="Ribosomal_bL20"/>
    <property type="match status" value="1"/>
</dbReference>
<comment type="function">
    <text evidence="7 8">Binds directly to 23S ribosomal RNA and is necessary for the in vitro assembly process of the 50S ribosomal subunit. It is not involved in the protein synthesizing functions of that subunit.</text>
</comment>
<evidence type="ECO:0000256" key="1">
    <source>
        <dbReference type="ARBA" id="ARBA00007698"/>
    </source>
</evidence>
<dbReference type="EMBL" id="MFZF01000010">
    <property type="protein sequence ID" value="OGK16832.1"/>
    <property type="molecule type" value="Genomic_DNA"/>
</dbReference>
<dbReference type="Proteomes" id="UP000178372">
    <property type="component" value="Unassembled WGS sequence"/>
</dbReference>
<keyword evidence="2 7" id="KW-0699">rRNA-binding</keyword>
<dbReference type="AlphaFoldDB" id="A0A1F7GE70"/>
<organism evidence="9 10">
    <name type="scientific">Candidatus Roizmanbacteria bacterium RIFCSPHIGHO2_01_FULL_39_12b</name>
    <dbReference type="NCBI Taxonomy" id="1802030"/>
    <lineage>
        <taxon>Bacteria</taxon>
        <taxon>Candidatus Roizmaniibacteriota</taxon>
    </lineage>
</organism>
<dbReference type="InterPro" id="IPR035566">
    <property type="entry name" value="Ribosomal_protein_bL20_C"/>
</dbReference>
<proteinExistence type="inferred from homology"/>
<dbReference type="CDD" id="cd07026">
    <property type="entry name" value="Ribosomal_L20"/>
    <property type="match status" value="1"/>
</dbReference>
<comment type="caution">
    <text evidence="9">The sequence shown here is derived from an EMBL/GenBank/DDBJ whole genome shotgun (WGS) entry which is preliminary data.</text>
</comment>
<dbReference type="Gene3D" id="1.10.1900.20">
    <property type="entry name" value="Ribosomal protein L20"/>
    <property type="match status" value="1"/>
</dbReference>
<keyword evidence="3 7" id="KW-0694">RNA-binding</keyword>
<dbReference type="GO" id="GO:0005840">
    <property type="term" value="C:ribosome"/>
    <property type="evidence" value="ECO:0007669"/>
    <property type="project" value="UniProtKB-KW"/>
</dbReference>
<sequence>MRVKGGKVTRRRHNKLLKLARGYRMSRSTLINSAHEAVLHAGEYAFHGRKLRKRNFRTLWIVRINAELKKLGITYRDFIHMLRINNIAIDRKILAVFATRYPAVFAKIVETAQK</sequence>
<dbReference type="NCBIfam" id="TIGR01032">
    <property type="entry name" value="rplT_bact"/>
    <property type="match status" value="1"/>
</dbReference>
<dbReference type="SUPFAM" id="SSF74731">
    <property type="entry name" value="Ribosomal protein L20"/>
    <property type="match status" value="1"/>
</dbReference>
<dbReference type="GO" id="GO:0000027">
    <property type="term" value="P:ribosomal large subunit assembly"/>
    <property type="evidence" value="ECO:0007669"/>
    <property type="project" value="UniProtKB-UniRule"/>
</dbReference>
<gene>
    <name evidence="7" type="primary">rplT</name>
    <name evidence="9" type="ORF">A2690_03600</name>
</gene>
<reference evidence="9 10" key="1">
    <citation type="journal article" date="2016" name="Nat. Commun.">
        <title>Thousands of microbial genomes shed light on interconnected biogeochemical processes in an aquifer system.</title>
        <authorList>
            <person name="Anantharaman K."/>
            <person name="Brown C.T."/>
            <person name="Hug L.A."/>
            <person name="Sharon I."/>
            <person name="Castelle C.J."/>
            <person name="Probst A.J."/>
            <person name="Thomas B.C."/>
            <person name="Singh A."/>
            <person name="Wilkins M.J."/>
            <person name="Karaoz U."/>
            <person name="Brodie E.L."/>
            <person name="Williams K.H."/>
            <person name="Hubbard S.S."/>
            <person name="Banfield J.F."/>
        </authorList>
    </citation>
    <scope>NUCLEOTIDE SEQUENCE [LARGE SCALE GENOMIC DNA]</scope>
</reference>
<evidence type="ECO:0000313" key="10">
    <source>
        <dbReference type="Proteomes" id="UP000178372"/>
    </source>
</evidence>
<protein>
    <recommendedName>
        <fullName evidence="6 7">Large ribosomal subunit protein bL20</fullName>
    </recommendedName>
</protein>
<dbReference type="GO" id="GO:1990904">
    <property type="term" value="C:ribonucleoprotein complex"/>
    <property type="evidence" value="ECO:0007669"/>
    <property type="project" value="UniProtKB-KW"/>
</dbReference>
<dbReference type="GO" id="GO:0019843">
    <property type="term" value="F:rRNA binding"/>
    <property type="evidence" value="ECO:0007669"/>
    <property type="project" value="UniProtKB-UniRule"/>
</dbReference>
<dbReference type="PROSITE" id="PS00937">
    <property type="entry name" value="RIBOSOMAL_L20"/>
    <property type="match status" value="1"/>
</dbReference>
<evidence type="ECO:0000256" key="5">
    <source>
        <dbReference type="ARBA" id="ARBA00023274"/>
    </source>
</evidence>
<dbReference type="PRINTS" id="PR00062">
    <property type="entry name" value="RIBOSOMALL20"/>
</dbReference>
<dbReference type="Pfam" id="PF00453">
    <property type="entry name" value="Ribosomal_L20"/>
    <property type="match status" value="1"/>
</dbReference>
<evidence type="ECO:0000256" key="2">
    <source>
        <dbReference type="ARBA" id="ARBA00022730"/>
    </source>
</evidence>